<evidence type="ECO:0000313" key="6">
    <source>
        <dbReference type="Proteomes" id="UP000663866"/>
    </source>
</evidence>
<sequence>MIILFSFFSVVSTDPIDRTLNGESFSANKLFFNLGDSMTANGYVRTVTIQYAQGHSPSSTARIWIYARVPVAGSYSVCSSYPIPTSQISTTQLIQTYMLAANVGSRAI</sequence>
<evidence type="ECO:0000313" key="3">
    <source>
        <dbReference type="EMBL" id="CAF3993406.1"/>
    </source>
</evidence>
<gene>
    <name evidence="3" type="ORF">OVN521_LOCUS14620</name>
    <name evidence="4" type="ORF">UXM345_LOCUS23060</name>
    <name evidence="2" type="ORF">WKI299_LOCUS36723</name>
    <name evidence="1" type="ORF">XDN619_LOCUS31670</name>
</gene>
<protein>
    <submittedName>
        <fullName evidence="2">Uncharacterized protein</fullName>
    </submittedName>
</protein>
<evidence type="ECO:0000313" key="1">
    <source>
        <dbReference type="EMBL" id="CAF2179688.1"/>
    </source>
</evidence>
<keyword evidence="6" id="KW-1185">Reference proteome</keyword>
<dbReference type="EMBL" id="CAJNRG010015717">
    <property type="protein sequence ID" value="CAF2179688.1"/>
    <property type="molecule type" value="Genomic_DNA"/>
</dbReference>
<dbReference type="EMBL" id="CAJNRF010017991">
    <property type="protein sequence ID" value="CAF2245252.1"/>
    <property type="molecule type" value="Genomic_DNA"/>
</dbReference>
<dbReference type="Proteomes" id="UP000663887">
    <property type="component" value="Unassembled WGS sequence"/>
</dbReference>
<evidence type="ECO:0000313" key="2">
    <source>
        <dbReference type="EMBL" id="CAF2245252.1"/>
    </source>
</evidence>
<evidence type="ECO:0000313" key="5">
    <source>
        <dbReference type="Proteomes" id="UP000663856"/>
    </source>
</evidence>
<dbReference type="EMBL" id="CAJOBG010002240">
    <property type="protein sequence ID" value="CAF3993406.1"/>
    <property type="molecule type" value="Genomic_DNA"/>
</dbReference>
<accession>A0A816ZZE2</accession>
<dbReference type="Proteomes" id="UP000663866">
    <property type="component" value="Unassembled WGS sequence"/>
</dbReference>
<evidence type="ECO:0000313" key="4">
    <source>
        <dbReference type="EMBL" id="CAF4114953.1"/>
    </source>
</evidence>
<dbReference type="EMBL" id="CAJOBF010003905">
    <property type="protein sequence ID" value="CAF4114953.1"/>
    <property type="molecule type" value="Genomic_DNA"/>
</dbReference>
<reference evidence="2" key="1">
    <citation type="submission" date="2021-02" db="EMBL/GenBank/DDBJ databases">
        <authorList>
            <person name="Nowell W R."/>
        </authorList>
    </citation>
    <scope>NUCLEOTIDE SEQUENCE</scope>
</reference>
<organism evidence="2 5">
    <name type="scientific">Rotaria magnacalcarata</name>
    <dbReference type="NCBI Taxonomy" id="392030"/>
    <lineage>
        <taxon>Eukaryota</taxon>
        <taxon>Metazoa</taxon>
        <taxon>Spiralia</taxon>
        <taxon>Gnathifera</taxon>
        <taxon>Rotifera</taxon>
        <taxon>Eurotatoria</taxon>
        <taxon>Bdelloidea</taxon>
        <taxon>Philodinida</taxon>
        <taxon>Philodinidae</taxon>
        <taxon>Rotaria</taxon>
    </lineage>
</organism>
<proteinExistence type="predicted"/>
<dbReference type="Proteomes" id="UP000663856">
    <property type="component" value="Unassembled WGS sequence"/>
</dbReference>
<dbReference type="Proteomes" id="UP000663842">
    <property type="component" value="Unassembled WGS sequence"/>
</dbReference>
<dbReference type="AlphaFoldDB" id="A0A816ZZE2"/>
<comment type="caution">
    <text evidence="2">The sequence shown here is derived from an EMBL/GenBank/DDBJ whole genome shotgun (WGS) entry which is preliminary data.</text>
</comment>
<name>A0A816ZZE2_9BILA</name>